<organism evidence="1 2">
    <name type="scientific">Acrobeloides nanus</name>
    <dbReference type="NCBI Taxonomy" id="290746"/>
    <lineage>
        <taxon>Eukaryota</taxon>
        <taxon>Metazoa</taxon>
        <taxon>Ecdysozoa</taxon>
        <taxon>Nematoda</taxon>
        <taxon>Chromadorea</taxon>
        <taxon>Rhabditida</taxon>
        <taxon>Tylenchina</taxon>
        <taxon>Cephalobomorpha</taxon>
        <taxon>Cephaloboidea</taxon>
        <taxon>Cephalobidae</taxon>
        <taxon>Acrobeloides</taxon>
    </lineage>
</organism>
<evidence type="ECO:0000313" key="1">
    <source>
        <dbReference type="Proteomes" id="UP000887540"/>
    </source>
</evidence>
<dbReference type="Proteomes" id="UP000887540">
    <property type="component" value="Unplaced"/>
</dbReference>
<proteinExistence type="predicted"/>
<protein>
    <submittedName>
        <fullName evidence="2">Uncharacterized protein</fullName>
    </submittedName>
</protein>
<evidence type="ECO:0000313" key="2">
    <source>
        <dbReference type="WBParaSite" id="ACRNAN_Path_77.g287.t1"/>
    </source>
</evidence>
<accession>A0A914CBG8</accession>
<dbReference type="AlphaFoldDB" id="A0A914CBG8"/>
<reference evidence="2" key="1">
    <citation type="submission" date="2022-11" db="UniProtKB">
        <authorList>
            <consortium name="WormBaseParasite"/>
        </authorList>
    </citation>
    <scope>IDENTIFICATION</scope>
</reference>
<dbReference type="WBParaSite" id="ACRNAN_Path_77.g287.t1">
    <property type="protein sequence ID" value="ACRNAN_Path_77.g287.t1"/>
    <property type="gene ID" value="ACRNAN_Path_77.g287"/>
</dbReference>
<keyword evidence="1" id="KW-1185">Reference proteome</keyword>
<name>A0A914CBG8_9BILA</name>
<sequence>MLDFASLTSGITYVGKAGPTGLAYKCYMETSFTIQDDGILNATTKTYSNLMRIFGNGFTGGIFMTLMDTEKKNLWSSELHAFNVKAGDSRTDRWNETIPLKIFPSIKYYGIVHKHVPANHVKWFAKNQNKLFAETKENAELIMVAKN</sequence>